<protein>
    <recommendedName>
        <fullName evidence="7">FlgD Ig-like domain-containing protein</fullName>
    </recommendedName>
</protein>
<keyword evidence="1 4" id="KW-0732">Signal</keyword>
<reference evidence="5 6" key="1">
    <citation type="submission" date="2017-06" db="EMBL/GenBank/DDBJ databases">
        <title>Novel microbial phyla capable of carbon fixation and sulfur reduction in deep-sea sediments.</title>
        <authorList>
            <person name="Huang J."/>
            <person name="Baker B."/>
            <person name="Wang Y."/>
        </authorList>
    </citation>
    <scope>NUCLEOTIDE SEQUENCE [LARGE SCALE GENOMIC DNA]</scope>
    <source>
        <strain evidence="5">B3_LCP</strain>
    </source>
</reference>
<dbReference type="PROSITE" id="PS51470">
    <property type="entry name" value="FG_GAP"/>
    <property type="match status" value="1"/>
</dbReference>
<dbReference type="PRINTS" id="PR01185">
    <property type="entry name" value="INTEGRINA"/>
</dbReference>
<keyword evidence="3" id="KW-0325">Glycoprotein</keyword>
<dbReference type="NCBIfam" id="TIGR04183">
    <property type="entry name" value="Por_Secre_tail"/>
    <property type="match status" value="1"/>
</dbReference>
<dbReference type="Gene3D" id="2.130.10.130">
    <property type="entry name" value="Integrin alpha, N-terminal"/>
    <property type="match status" value="3"/>
</dbReference>
<dbReference type="SMART" id="SM00191">
    <property type="entry name" value="Int_alpha"/>
    <property type="match status" value="3"/>
</dbReference>
<proteinExistence type="predicted"/>
<dbReference type="InterPro" id="IPR026444">
    <property type="entry name" value="Secre_tail"/>
</dbReference>
<dbReference type="GO" id="GO:0008305">
    <property type="term" value="C:integrin complex"/>
    <property type="evidence" value="ECO:0007669"/>
    <property type="project" value="InterPro"/>
</dbReference>
<evidence type="ECO:0000256" key="2">
    <source>
        <dbReference type="ARBA" id="ARBA00022737"/>
    </source>
</evidence>
<dbReference type="PANTHER" id="PTHR46580:SF2">
    <property type="entry name" value="MAM DOMAIN-CONTAINING PROTEIN"/>
    <property type="match status" value="1"/>
</dbReference>
<evidence type="ECO:0000313" key="5">
    <source>
        <dbReference type="EMBL" id="TKJ40704.1"/>
    </source>
</evidence>
<dbReference type="InterPro" id="IPR000413">
    <property type="entry name" value="Integrin_alpha"/>
</dbReference>
<gene>
    <name evidence="5" type="ORF">CEE37_06995</name>
</gene>
<dbReference type="Pfam" id="PF01839">
    <property type="entry name" value="FG-GAP"/>
    <property type="match status" value="2"/>
</dbReference>
<accession>A0A532V0G1</accession>
<evidence type="ECO:0008006" key="7">
    <source>
        <dbReference type="Google" id="ProtNLM"/>
    </source>
</evidence>
<dbReference type="InterPro" id="IPR028994">
    <property type="entry name" value="Integrin_alpha_N"/>
</dbReference>
<comment type="caution">
    <text evidence="5">The sequence shown here is derived from an EMBL/GenBank/DDBJ whole genome shotgun (WGS) entry which is preliminary data.</text>
</comment>
<evidence type="ECO:0000256" key="1">
    <source>
        <dbReference type="ARBA" id="ARBA00022729"/>
    </source>
</evidence>
<evidence type="ECO:0000313" key="6">
    <source>
        <dbReference type="Proteomes" id="UP000319619"/>
    </source>
</evidence>
<dbReference type="EMBL" id="NJBN01000004">
    <property type="protein sequence ID" value="TKJ40704.1"/>
    <property type="molecule type" value="Genomic_DNA"/>
</dbReference>
<dbReference type="Proteomes" id="UP000319619">
    <property type="component" value="Unassembled WGS sequence"/>
</dbReference>
<dbReference type="Gene3D" id="2.60.40.4070">
    <property type="match status" value="1"/>
</dbReference>
<name>A0A532V0G1_UNCL8</name>
<dbReference type="InterPro" id="IPR013519">
    <property type="entry name" value="Int_alpha_beta-p"/>
</dbReference>
<keyword evidence="2" id="KW-0677">Repeat</keyword>
<organism evidence="5 6">
    <name type="scientific">candidate division LCP-89 bacterium B3_LCP</name>
    <dbReference type="NCBI Taxonomy" id="2012998"/>
    <lineage>
        <taxon>Bacteria</taxon>
        <taxon>Pseudomonadati</taxon>
        <taxon>Bacteria division LCP-89</taxon>
    </lineage>
</organism>
<sequence>MKTLTLILLAFAVTANALNPMYLVGDYAGESAYNYFGHALTAGDFDDDGMEEFVIGAYGWNNNTGKNYFYQYDNGWPAEPYMTVQGSQEYESYDYSDANLGDINDDGIPDLGIPIYGFNPQYIGGLDLYFGTVNFDTIADWSISPSVPILYFANYLDSCGDVNNDGGNDFILTSSYVTDYSPWTELYFAGEILDTIPDWLIPDDSAVSGIGDINNDGYCDLMLQFQNYEPLSVYFGGNPMDTIPDVILYAYPTNWLGEGVGDINGDDYPDICASMHLPDTTGIHGVIYFGGPDFDAEPDFWLLDEWGEPQPPLYSIGSGDFNGDGINDILSGTAHPWYGRVVYIYLGSPWFNGIPDALVTGGSIIFNFGDNVASGDIDGDGSDELLVTSSNGYSFNTGRVRLFRGPEEWIDYGAGVKPGELPHQPGWFTLDQNFPNPFNAATTIHFELGKASLISLIVYDLQGNRIKELIKSKEMILGGYNVSWTGRNETGQPVSSGIYLLELLVDEYREVRKMVLVR</sequence>
<dbReference type="InterPro" id="IPR013517">
    <property type="entry name" value="FG-GAP"/>
</dbReference>
<feature type="chain" id="PRO_5021807891" description="FlgD Ig-like domain-containing protein" evidence="4">
    <location>
        <begin position="18"/>
        <end position="518"/>
    </location>
</feature>
<dbReference type="AlphaFoldDB" id="A0A532V0G1"/>
<feature type="signal peptide" evidence="4">
    <location>
        <begin position="1"/>
        <end position="17"/>
    </location>
</feature>
<evidence type="ECO:0000256" key="4">
    <source>
        <dbReference type="SAM" id="SignalP"/>
    </source>
</evidence>
<dbReference type="SUPFAM" id="SSF69318">
    <property type="entry name" value="Integrin alpha N-terminal domain"/>
    <property type="match status" value="2"/>
</dbReference>
<dbReference type="PANTHER" id="PTHR46580">
    <property type="entry name" value="SENSOR KINASE-RELATED"/>
    <property type="match status" value="1"/>
</dbReference>
<dbReference type="GO" id="GO:0007155">
    <property type="term" value="P:cell adhesion"/>
    <property type="evidence" value="ECO:0007669"/>
    <property type="project" value="InterPro"/>
</dbReference>
<evidence type="ECO:0000256" key="3">
    <source>
        <dbReference type="ARBA" id="ARBA00023180"/>
    </source>
</evidence>